<dbReference type="CDD" id="cd06558">
    <property type="entry name" value="crotonase-like"/>
    <property type="match status" value="1"/>
</dbReference>
<dbReference type="AlphaFoldDB" id="A0A7W8HED2"/>
<dbReference type="RefSeq" id="WP_183963784.1">
    <property type="nucleotide sequence ID" value="NZ_BAABEW010000004.1"/>
</dbReference>
<protein>
    <submittedName>
        <fullName evidence="1">Enoyl-CoA hydratase/carnithine racemase</fullName>
    </submittedName>
</protein>
<dbReference type="PANTHER" id="PTHR11941:SF54">
    <property type="entry name" value="ENOYL-COA HYDRATASE, MITOCHONDRIAL"/>
    <property type="match status" value="1"/>
</dbReference>
<dbReference type="EMBL" id="JACHGB010000001">
    <property type="protein sequence ID" value="MBB5270425.1"/>
    <property type="molecule type" value="Genomic_DNA"/>
</dbReference>
<dbReference type="InterPro" id="IPR029045">
    <property type="entry name" value="ClpP/crotonase-like_dom_sf"/>
</dbReference>
<proteinExistence type="predicted"/>
<reference evidence="1 2" key="1">
    <citation type="submission" date="2020-08" db="EMBL/GenBank/DDBJ databases">
        <title>Genomic Encyclopedia of Type Strains, Phase IV (KMG-IV): sequencing the most valuable type-strain genomes for metagenomic binning, comparative biology and taxonomic classification.</title>
        <authorList>
            <person name="Goeker M."/>
        </authorList>
    </citation>
    <scope>NUCLEOTIDE SEQUENCE [LARGE SCALE GENOMIC DNA]</scope>
    <source>
        <strain evidence="1 2">DSM 29781</strain>
    </source>
</reference>
<comment type="caution">
    <text evidence="1">The sequence shown here is derived from an EMBL/GenBank/DDBJ whole genome shotgun (WGS) entry which is preliminary data.</text>
</comment>
<dbReference type="SUPFAM" id="SSF52096">
    <property type="entry name" value="ClpP/crotonase"/>
    <property type="match status" value="1"/>
</dbReference>
<keyword evidence="2" id="KW-1185">Reference proteome</keyword>
<dbReference type="GO" id="GO:0006635">
    <property type="term" value="P:fatty acid beta-oxidation"/>
    <property type="evidence" value="ECO:0007669"/>
    <property type="project" value="TreeGrafter"/>
</dbReference>
<accession>A0A7W8HED2</accession>
<dbReference type="Proteomes" id="UP000532440">
    <property type="component" value="Unassembled WGS sequence"/>
</dbReference>
<dbReference type="GO" id="GO:0003824">
    <property type="term" value="F:catalytic activity"/>
    <property type="evidence" value="ECO:0007669"/>
    <property type="project" value="UniProtKB-ARBA"/>
</dbReference>
<gene>
    <name evidence="1" type="ORF">HNQ70_000409</name>
</gene>
<dbReference type="PANTHER" id="PTHR11941">
    <property type="entry name" value="ENOYL-COA HYDRATASE-RELATED"/>
    <property type="match status" value="1"/>
</dbReference>
<evidence type="ECO:0000313" key="1">
    <source>
        <dbReference type="EMBL" id="MBB5270425.1"/>
    </source>
</evidence>
<dbReference type="Gene3D" id="3.90.226.10">
    <property type="entry name" value="2-enoyl-CoA Hydratase, Chain A, domain 1"/>
    <property type="match status" value="1"/>
</dbReference>
<evidence type="ECO:0000313" key="2">
    <source>
        <dbReference type="Proteomes" id="UP000532440"/>
    </source>
</evidence>
<dbReference type="InterPro" id="IPR001753">
    <property type="entry name" value="Enoyl-CoA_hydra/iso"/>
</dbReference>
<sequence length="254" mass="26929">MNGIGFEVAEAVATITLDRPPVNALSAAMMRGLIEALREADRRDDVRAVILTGAGRCFSAGLDLKEQLAALDAGRPGPARLGPAMYDALLNGRKPTVAAINGPALGAGVGMSASCCILVAAQEARFGLPEIDVGMLGGARHALRLLGHSTVNRMLLTGHQLDAAELHRRGVVEACLPAQELMPFARSIALEIAAKEPEAILLARRSLARVEKMGVLDGYVYEMSLADQLSAMPGPRAAMRRFVEGRGKTGRRMR</sequence>
<name>A0A7W8HED2_9BURK</name>
<dbReference type="Pfam" id="PF00378">
    <property type="entry name" value="ECH_1"/>
    <property type="match status" value="1"/>
</dbReference>
<organism evidence="1 2">
    <name type="scientific">Quisquiliibacterium transsilvanicum</name>
    <dbReference type="NCBI Taxonomy" id="1549638"/>
    <lineage>
        <taxon>Bacteria</taxon>
        <taxon>Pseudomonadati</taxon>
        <taxon>Pseudomonadota</taxon>
        <taxon>Betaproteobacteria</taxon>
        <taxon>Burkholderiales</taxon>
        <taxon>Burkholderiaceae</taxon>
        <taxon>Quisquiliibacterium</taxon>
    </lineage>
</organism>